<dbReference type="InterPro" id="IPR001509">
    <property type="entry name" value="Epimerase_deHydtase"/>
</dbReference>
<dbReference type="EMBL" id="FQUV01000010">
    <property type="protein sequence ID" value="SHF71919.1"/>
    <property type="molecule type" value="Genomic_DNA"/>
</dbReference>
<evidence type="ECO:0000313" key="2">
    <source>
        <dbReference type="EMBL" id="SHF71919.1"/>
    </source>
</evidence>
<evidence type="ECO:0000259" key="1">
    <source>
        <dbReference type="Pfam" id="PF01370"/>
    </source>
</evidence>
<dbReference type="OrthoDB" id="7687386at2"/>
<dbReference type="Gene3D" id="3.40.50.720">
    <property type="entry name" value="NAD(P)-binding Rossmann-like Domain"/>
    <property type="match status" value="1"/>
</dbReference>
<dbReference type="InterPro" id="IPR036291">
    <property type="entry name" value="NAD(P)-bd_dom_sf"/>
</dbReference>
<dbReference type="AlphaFoldDB" id="A0A1M5DY78"/>
<keyword evidence="3" id="KW-1185">Reference proteome</keyword>
<dbReference type="Pfam" id="PF01370">
    <property type="entry name" value="Epimerase"/>
    <property type="match status" value="1"/>
</dbReference>
<accession>A0A1M5DY78</accession>
<name>A0A1M5DY78_9RHOB</name>
<dbReference type="STRING" id="1486859.SAMN05444273_11073"/>
<gene>
    <name evidence="2" type="ORF">SAMN05444273_11073</name>
</gene>
<evidence type="ECO:0000313" key="3">
    <source>
        <dbReference type="Proteomes" id="UP000184144"/>
    </source>
</evidence>
<organism evidence="2 3">
    <name type="scientific">Litoreibacter ascidiaceicola</name>
    <dbReference type="NCBI Taxonomy" id="1486859"/>
    <lineage>
        <taxon>Bacteria</taxon>
        <taxon>Pseudomonadati</taxon>
        <taxon>Pseudomonadota</taxon>
        <taxon>Alphaproteobacteria</taxon>
        <taxon>Rhodobacterales</taxon>
        <taxon>Roseobacteraceae</taxon>
        <taxon>Litoreibacter</taxon>
    </lineage>
</organism>
<dbReference type="RefSeq" id="WP_073146049.1">
    <property type="nucleotide sequence ID" value="NZ_FQUV01000010.1"/>
</dbReference>
<feature type="domain" description="NAD-dependent epimerase/dehydratase" evidence="1">
    <location>
        <begin position="89"/>
        <end position="175"/>
    </location>
</feature>
<proteinExistence type="predicted"/>
<protein>
    <submittedName>
        <fullName evidence="2">NAD dependent epimerase/dehydratase family protein</fullName>
    </submittedName>
</protein>
<dbReference type="SUPFAM" id="SSF51735">
    <property type="entry name" value="NAD(P)-binding Rossmann-fold domains"/>
    <property type="match status" value="1"/>
</dbReference>
<dbReference type="Proteomes" id="UP000184144">
    <property type="component" value="Unassembled WGS sequence"/>
</dbReference>
<reference evidence="3" key="1">
    <citation type="submission" date="2016-11" db="EMBL/GenBank/DDBJ databases">
        <authorList>
            <person name="Varghese N."/>
            <person name="Submissions S."/>
        </authorList>
    </citation>
    <scope>NUCLEOTIDE SEQUENCE [LARGE SCALE GENOMIC DNA]</scope>
    <source>
        <strain evidence="3">DSM 100566</strain>
    </source>
</reference>
<sequence>MALQTSNLNDRPLLLMGATGRVSQLLLKHWTAVPPNVPVRSQSRGEGFDLKWSPLEDGPDPLLRFNEAEGGLGAIFAMIGATPSTAGDLSQTAALSCAVVEAAAQAGVPRIFLASSSAVYAVGEGLSESDDPAPTTAYGQAKLDMEHAVADLGAPIDVCCLRIGNVAGADALLGQAAQAPSRKTFSLDRFSDNKGPLRSYIGPSQFARCLQLLVEHRTRLPPVLNFAATPPVEMADLVQAAGLPWAWTAAAAERYKTQRITLDCALLEAAIGSGSLATTPDSMVAELRTLGVLA</sequence>